<reference evidence="3" key="1">
    <citation type="submission" date="2018-05" db="EMBL/GenBank/DDBJ databases">
        <authorList>
            <person name="Lanie J.A."/>
            <person name="Ng W.-L."/>
            <person name="Kazmierczak K.M."/>
            <person name="Andrzejewski T.M."/>
            <person name="Davidsen T.M."/>
            <person name="Wayne K.J."/>
            <person name="Tettelin H."/>
            <person name="Glass J.I."/>
            <person name="Rusch D."/>
            <person name="Podicherti R."/>
            <person name="Tsui H.-C.T."/>
            <person name="Winkler M.E."/>
        </authorList>
    </citation>
    <scope>NUCLEOTIDE SEQUENCE</scope>
</reference>
<keyword evidence="1" id="KW-0677">Repeat</keyword>
<evidence type="ECO:0000313" key="3">
    <source>
        <dbReference type="EMBL" id="SVA06248.1"/>
    </source>
</evidence>
<dbReference type="InterPro" id="IPR051126">
    <property type="entry name" value="Thiosulfate_sulfurtransferase"/>
</dbReference>
<evidence type="ECO:0000259" key="2">
    <source>
        <dbReference type="PROSITE" id="PS50206"/>
    </source>
</evidence>
<dbReference type="SUPFAM" id="SSF52821">
    <property type="entry name" value="Rhodanese/Cell cycle control phosphatase"/>
    <property type="match status" value="4"/>
</dbReference>
<evidence type="ECO:0000256" key="1">
    <source>
        <dbReference type="ARBA" id="ARBA00022737"/>
    </source>
</evidence>
<feature type="domain" description="Rhodanese" evidence="2">
    <location>
        <begin position="15"/>
        <end position="105"/>
    </location>
</feature>
<dbReference type="PROSITE" id="PS50206">
    <property type="entry name" value="RHODANESE_3"/>
    <property type="match status" value="4"/>
</dbReference>
<dbReference type="InterPro" id="IPR001763">
    <property type="entry name" value="Rhodanese-like_dom"/>
</dbReference>
<accession>A0A381SSE1</accession>
<dbReference type="InterPro" id="IPR036873">
    <property type="entry name" value="Rhodanese-like_dom_sf"/>
</dbReference>
<dbReference type="SMART" id="SM00450">
    <property type="entry name" value="RHOD"/>
    <property type="match status" value="4"/>
</dbReference>
<dbReference type="Gene3D" id="3.40.250.10">
    <property type="entry name" value="Rhodanese-like domain"/>
    <property type="match status" value="4"/>
</dbReference>
<protein>
    <recommendedName>
        <fullName evidence="2">Rhodanese domain-containing protein</fullName>
    </recommendedName>
</protein>
<feature type="non-terminal residue" evidence="3">
    <location>
        <position position="491"/>
    </location>
</feature>
<dbReference type="EMBL" id="UINC01003429">
    <property type="protein sequence ID" value="SVA06248.1"/>
    <property type="molecule type" value="Genomic_DNA"/>
</dbReference>
<dbReference type="AlphaFoldDB" id="A0A381SSE1"/>
<dbReference type="PANTHER" id="PTHR43855:SF1">
    <property type="entry name" value="THIOSULFATE SULFURTRANSFERASE"/>
    <property type="match status" value="1"/>
</dbReference>
<dbReference type="Pfam" id="PF00581">
    <property type="entry name" value="Rhodanese"/>
    <property type="match status" value="4"/>
</dbReference>
<feature type="domain" description="Rhodanese" evidence="2">
    <location>
        <begin position="138"/>
        <end position="229"/>
    </location>
</feature>
<dbReference type="CDD" id="cd01534">
    <property type="entry name" value="4RHOD_Repeat_3"/>
    <property type="match status" value="1"/>
</dbReference>
<proteinExistence type="predicted"/>
<gene>
    <name evidence="3" type="ORF">METZ01_LOCUS59102</name>
</gene>
<name>A0A381SSE1_9ZZZZ</name>
<organism evidence="3">
    <name type="scientific">marine metagenome</name>
    <dbReference type="NCBI Taxonomy" id="408172"/>
    <lineage>
        <taxon>unclassified sequences</taxon>
        <taxon>metagenomes</taxon>
        <taxon>ecological metagenomes</taxon>
    </lineage>
</organism>
<sequence length="491" mass="52853">MSFVSPSQLKEQIIEGKELALVDVRSGGAFAGAHLLYAISIPLAKLELEFRHLIPRLETPIVLCDDASGLVDIAVVRLTAFGYTQVQFLDGGIEAWGKAGYEIFSGVNVPSKAFGEFVEHEYGTPRLPAKEIKAKLDAGENIVILDSRPMKEFTTMSIPGGICCPGAELAYRVSDVVEDSQALVVVNCAGRTRSIIGTQSLINAGIPNPVVALENGTMGWHLAGYGLDHGQVRPAPNVTENGLERSRKMADTVAKRFGVEKVSSTELERFRTEASEITLFVLDVRSPEEYIAGHFPGSRSAPGGQLVQATDEYVGVRNSRLVLVDDTAVRATMTASWLIQMGWDNVYVLDSGLTQSDLEAGPEQREVLGLRDLDVELVEASVLNELITGQNTVVLDLSDSLEFRAGHVPGARRASRTGLEEMLGKIEGDNPTFVLTSPDGVLARFAAAEVSHREDLKVCVLDGGIEAWAGAGYALESGDDPDAGELSEDVW</sequence>
<feature type="domain" description="Rhodanese" evidence="2">
    <location>
        <begin position="388"/>
        <end position="477"/>
    </location>
</feature>
<dbReference type="PANTHER" id="PTHR43855">
    <property type="entry name" value="THIOSULFATE SULFURTRANSFERASE"/>
    <property type="match status" value="1"/>
</dbReference>
<feature type="domain" description="Rhodanese" evidence="2">
    <location>
        <begin position="281"/>
        <end position="365"/>
    </location>
</feature>